<evidence type="ECO:0000256" key="1">
    <source>
        <dbReference type="SAM" id="Phobius"/>
    </source>
</evidence>
<gene>
    <name evidence="2" type="ORF">QTN47_27145</name>
</gene>
<sequence>MTNEIKCPKCGSTQLTAQKKGYSATKGVAGAFLTGGVGLLAGFHGSSDIDITCLSCGNKWNPEKLHKQTEAESMREDIQKYNEWKNEFYHAYESKDFSYAEEIYLANTPERQRSSDVHAAYKFLKTNDRQLTIIGVIAAAIVIGIFALLLKWLA</sequence>
<dbReference type="RefSeq" id="WP_369332632.1">
    <property type="nucleotide sequence ID" value="NZ_JAULBC010000015.1"/>
</dbReference>
<dbReference type="EMBL" id="JAULBC010000015">
    <property type="protein sequence ID" value="MEX6691216.1"/>
    <property type="molecule type" value="Genomic_DNA"/>
</dbReference>
<dbReference type="Proteomes" id="UP001560573">
    <property type="component" value="Unassembled WGS sequence"/>
</dbReference>
<name>A0ABV3ZPM9_9BACT</name>
<proteinExistence type="predicted"/>
<reference evidence="2 3" key="1">
    <citation type="submission" date="2023-07" db="EMBL/GenBank/DDBJ databases">
        <authorList>
            <person name="Lian W.-H."/>
        </authorList>
    </citation>
    <scope>NUCLEOTIDE SEQUENCE [LARGE SCALE GENOMIC DNA]</scope>
    <source>
        <strain evidence="2 3">SYSU DXS3180</strain>
    </source>
</reference>
<keyword evidence="3" id="KW-1185">Reference proteome</keyword>
<keyword evidence="1" id="KW-0812">Transmembrane</keyword>
<evidence type="ECO:0000313" key="2">
    <source>
        <dbReference type="EMBL" id="MEX6691216.1"/>
    </source>
</evidence>
<protein>
    <submittedName>
        <fullName evidence="2">Uncharacterized protein</fullName>
    </submittedName>
</protein>
<organism evidence="2 3">
    <name type="scientific">Danxiaibacter flavus</name>
    <dbReference type="NCBI Taxonomy" id="3049108"/>
    <lineage>
        <taxon>Bacteria</taxon>
        <taxon>Pseudomonadati</taxon>
        <taxon>Bacteroidota</taxon>
        <taxon>Chitinophagia</taxon>
        <taxon>Chitinophagales</taxon>
        <taxon>Chitinophagaceae</taxon>
        <taxon>Danxiaibacter</taxon>
    </lineage>
</organism>
<feature type="transmembrane region" description="Helical" evidence="1">
    <location>
        <begin position="131"/>
        <end position="153"/>
    </location>
</feature>
<evidence type="ECO:0000313" key="3">
    <source>
        <dbReference type="Proteomes" id="UP001560573"/>
    </source>
</evidence>
<comment type="caution">
    <text evidence="2">The sequence shown here is derived from an EMBL/GenBank/DDBJ whole genome shotgun (WGS) entry which is preliminary data.</text>
</comment>
<accession>A0ABV3ZPM9</accession>
<keyword evidence="1" id="KW-1133">Transmembrane helix</keyword>
<keyword evidence="1" id="KW-0472">Membrane</keyword>